<reference evidence="3 4" key="1">
    <citation type="submission" date="2023-09" db="EMBL/GenBank/DDBJ databases">
        <authorList>
            <person name="Wang M."/>
        </authorList>
    </citation>
    <scope>NUCLEOTIDE SEQUENCE [LARGE SCALE GENOMIC DNA]</scope>
    <source>
        <strain evidence="3">GT-2023</strain>
        <tissue evidence="3">Liver</tissue>
    </source>
</reference>
<dbReference type="PANTHER" id="PTHR37984:SF5">
    <property type="entry name" value="PROTEIN NYNRIN-LIKE"/>
    <property type="match status" value="1"/>
</dbReference>
<dbReference type="Pfam" id="PF17921">
    <property type="entry name" value="Integrase_H2C2"/>
    <property type="match status" value="1"/>
</dbReference>
<evidence type="ECO:0000256" key="1">
    <source>
        <dbReference type="ARBA" id="ARBA00039658"/>
    </source>
</evidence>
<name>A0ABR3MWG6_9TELE</name>
<dbReference type="EMBL" id="JAYMGO010000008">
    <property type="protein sequence ID" value="KAL1268950.1"/>
    <property type="molecule type" value="Genomic_DNA"/>
</dbReference>
<evidence type="ECO:0000313" key="3">
    <source>
        <dbReference type="EMBL" id="KAL1268950.1"/>
    </source>
</evidence>
<protein>
    <recommendedName>
        <fullName evidence="1">Gypsy retrotransposon integrase-like protein 1</fullName>
    </recommendedName>
</protein>
<dbReference type="Gene3D" id="1.10.340.70">
    <property type="match status" value="1"/>
</dbReference>
<keyword evidence="4" id="KW-1185">Reference proteome</keyword>
<feature type="domain" description="Integrase zinc-binding" evidence="2">
    <location>
        <begin position="193"/>
        <end position="247"/>
    </location>
</feature>
<sequence>MLKRCFLGKRVIAALLFCFVLLLYRQACRSRTQRRSGRPAGEDTYESLLHRHERHYLHQTRNLTRLISQLKAELQERSRQLQRSAVIFPLEHEEQNQSELEEFMRKQLRKAEFFTGEPQVNEFALLPFETFTLRQVYQLESGLTRLPVESPFRQDRRNELNGALEAGLHLLNQPQLRDPQQRRIYSPQHFYEALIPEILSHVHGHPSVGHYGLAKTLDRAMRSFYWPYMSSDIAKHCSQCKDCQSQHSPVLQSQAPLIPISPDRPFQIVAADITELPISTKATDFRDKAQDQQCLNYDCHLKYTPYGIGDLVLVDDPAHCHNKLYSCWVGPYEVFRSICPFGSSTPVNFEVQDASRPHVKTKIIHYNRMKPYITDPKNSHTLIPPSSPVQPNTLNTLSGLLPPHVTPVFPGLPTPQVQVEQPPLPQLQPHPLLQLPGALQPSCPMENVQGLDSGLLLPEMGTPQAIQSRGVSESPDTPVSTRDVLPRTRQLPTHLKDFALY</sequence>
<accession>A0ABR3MWG6</accession>
<comment type="caution">
    <text evidence="3">The sequence shown here is derived from an EMBL/GenBank/DDBJ whole genome shotgun (WGS) entry which is preliminary data.</text>
</comment>
<dbReference type="InterPro" id="IPR041588">
    <property type="entry name" value="Integrase_H2C2"/>
</dbReference>
<organism evidence="3 4">
    <name type="scientific">Cirrhinus molitorella</name>
    <name type="common">mud carp</name>
    <dbReference type="NCBI Taxonomy" id="172907"/>
    <lineage>
        <taxon>Eukaryota</taxon>
        <taxon>Metazoa</taxon>
        <taxon>Chordata</taxon>
        <taxon>Craniata</taxon>
        <taxon>Vertebrata</taxon>
        <taxon>Euteleostomi</taxon>
        <taxon>Actinopterygii</taxon>
        <taxon>Neopterygii</taxon>
        <taxon>Teleostei</taxon>
        <taxon>Ostariophysi</taxon>
        <taxon>Cypriniformes</taxon>
        <taxon>Cyprinidae</taxon>
        <taxon>Labeoninae</taxon>
        <taxon>Labeonini</taxon>
        <taxon>Cirrhinus</taxon>
    </lineage>
</organism>
<dbReference type="PANTHER" id="PTHR37984">
    <property type="entry name" value="PROTEIN CBG26694"/>
    <property type="match status" value="1"/>
</dbReference>
<dbReference type="Proteomes" id="UP001558613">
    <property type="component" value="Unassembled WGS sequence"/>
</dbReference>
<dbReference type="InterPro" id="IPR050951">
    <property type="entry name" value="Retrovirus_Pol_polyprotein"/>
</dbReference>
<gene>
    <name evidence="3" type="ORF">QQF64_031239</name>
</gene>
<evidence type="ECO:0000313" key="4">
    <source>
        <dbReference type="Proteomes" id="UP001558613"/>
    </source>
</evidence>
<proteinExistence type="predicted"/>
<evidence type="ECO:0000259" key="2">
    <source>
        <dbReference type="Pfam" id="PF17921"/>
    </source>
</evidence>